<keyword evidence="1" id="KW-0678">Repressor</keyword>
<evidence type="ECO:0000256" key="5">
    <source>
        <dbReference type="ARBA" id="ARBA00023163"/>
    </source>
</evidence>
<dbReference type="InterPro" id="IPR020449">
    <property type="entry name" value="Tscrpt_reg_AraC-type_HTH"/>
</dbReference>
<name>A0A9E5JS53_9GAMM</name>
<evidence type="ECO:0000313" key="7">
    <source>
        <dbReference type="EMBL" id="NHO65817.1"/>
    </source>
</evidence>
<dbReference type="PANTHER" id="PTHR11019">
    <property type="entry name" value="HTH-TYPE TRANSCRIPTIONAL REGULATOR NIMR"/>
    <property type="match status" value="1"/>
</dbReference>
<dbReference type="EMBL" id="JAAONZ010000005">
    <property type="protein sequence ID" value="NHO65817.1"/>
    <property type="molecule type" value="Genomic_DNA"/>
</dbReference>
<keyword evidence="2" id="KW-0805">Transcription regulation</keyword>
<dbReference type="RefSeq" id="WP_167185431.1">
    <property type="nucleotide sequence ID" value="NZ_JAAONZ010000005.1"/>
</dbReference>
<evidence type="ECO:0000256" key="2">
    <source>
        <dbReference type="ARBA" id="ARBA00023015"/>
    </source>
</evidence>
<dbReference type="InterPro" id="IPR014710">
    <property type="entry name" value="RmlC-like_jellyroll"/>
</dbReference>
<reference evidence="7" key="1">
    <citation type="submission" date="2020-03" db="EMBL/GenBank/DDBJ databases">
        <authorList>
            <person name="Guo F."/>
        </authorList>
    </citation>
    <scope>NUCLEOTIDE SEQUENCE</scope>
    <source>
        <strain evidence="7">JCM 30134</strain>
    </source>
</reference>
<evidence type="ECO:0000256" key="1">
    <source>
        <dbReference type="ARBA" id="ARBA00022491"/>
    </source>
</evidence>
<dbReference type="Gene3D" id="2.60.120.10">
    <property type="entry name" value="Jelly Rolls"/>
    <property type="match status" value="1"/>
</dbReference>
<dbReference type="Pfam" id="PF02311">
    <property type="entry name" value="AraC_binding"/>
    <property type="match status" value="1"/>
</dbReference>
<keyword evidence="4" id="KW-0010">Activator</keyword>
<keyword evidence="3" id="KW-0238">DNA-binding</keyword>
<keyword evidence="5" id="KW-0804">Transcription</keyword>
<dbReference type="GO" id="GO:0003700">
    <property type="term" value="F:DNA-binding transcription factor activity"/>
    <property type="evidence" value="ECO:0007669"/>
    <property type="project" value="InterPro"/>
</dbReference>
<dbReference type="SMART" id="SM00342">
    <property type="entry name" value="HTH_ARAC"/>
    <property type="match status" value="1"/>
</dbReference>
<gene>
    <name evidence="7" type="ORF">G8770_09710</name>
</gene>
<dbReference type="InterPro" id="IPR003313">
    <property type="entry name" value="AraC-bd"/>
</dbReference>
<dbReference type="GO" id="GO:0043565">
    <property type="term" value="F:sequence-specific DNA binding"/>
    <property type="evidence" value="ECO:0007669"/>
    <property type="project" value="InterPro"/>
</dbReference>
<evidence type="ECO:0000256" key="4">
    <source>
        <dbReference type="ARBA" id="ARBA00023159"/>
    </source>
</evidence>
<dbReference type="Gene3D" id="1.10.10.60">
    <property type="entry name" value="Homeodomain-like"/>
    <property type="match status" value="1"/>
</dbReference>
<evidence type="ECO:0000259" key="6">
    <source>
        <dbReference type="PROSITE" id="PS01124"/>
    </source>
</evidence>
<dbReference type="PRINTS" id="PR00032">
    <property type="entry name" value="HTHARAC"/>
</dbReference>
<protein>
    <submittedName>
        <fullName evidence="7">AraC family transcriptional regulator</fullName>
    </submittedName>
</protein>
<accession>A0A9E5JS53</accession>
<dbReference type="CDD" id="cd06124">
    <property type="entry name" value="cupin_NimR-like_N"/>
    <property type="match status" value="1"/>
</dbReference>
<dbReference type="InterPro" id="IPR018060">
    <property type="entry name" value="HTH_AraC"/>
</dbReference>
<organism evidence="7 8">
    <name type="scientific">Pseudomaricurvus hydrocarbonicus</name>
    <dbReference type="NCBI Taxonomy" id="1470433"/>
    <lineage>
        <taxon>Bacteria</taxon>
        <taxon>Pseudomonadati</taxon>
        <taxon>Pseudomonadota</taxon>
        <taxon>Gammaproteobacteria</taxon>
        <taxon>Cellvibrionales</taxon>
        <taxon>Cellvibrionaceae</taxon>
        <taxon>Pseudomaricurvus</taxon>
    </lineage>
</organism>
<keyword evidence="8" id="KW-1185">Reference proteome</keyword>
<dbReference type="InterPro" id="IPR011051">
    <property type="entry name" value="RmlC_Cupin_sf"/>
</dbReference>
<evidence type="ECO:0000256" key="3">
    <source>
        <dbReference type="ARBA" id="ARBA00023125"/>
    </source>
</evidence>
<dbReference type="AlphaFoldDB" id="A0A9E5JS53"/>
<dbReference type="PROSITE" id="PS01124">
    <property type="entry name" value="HTH_ARAC_FAMILY_2"/>
    <property type="match status" value="1"/>
</dbReference>
<proteinExistence type="predicted"/>
<dbReference type="PANTHER" id="PTHR11019:SF199">
    <property type="entry name" value="HTH-TYPE TRANSCRIPTIONAL REGULATOR NIMR"/>
    <property type="match status" value="1"/>
</dbReference>
<dbReference type="SUPFAM" id="SSF51182">
    <property type="entry name" value="RmlC-like cupins"/>
    <property type="match status" value="1"/>
</dbReference>
<dbReference type="Proteomes" id="UP000787472">
    <property type="component" value="Unassembled WGS sequence"/>
</dbReference>
<dbReference type="Pfam" id="PF12833">
    <property type="entry name" value="HTH_18"/>
    <property type="match status" value="1"/>
</dbReference>
<comment type="caution">
    <text evidence="7">The sequence shown here is derived from an EMBL/GenBank/DDBJ whole genome shotgun (WGS) entry which is preliminary data.</text>
</comment>
<evidence type="ECO:0000313" key="8">
    <source>
        <dbReference type="Proteomes" id="UP000787472"/>
    </source>
</evidence>
<sequence>MKRTRQTHPDWKTAALVSPITGSAEQPISVLHRTLAPRSVVREHSHPWGQLVYSYIGVLEVTTPSGRYLIPPNRAVWVPPDVVHEVSSLHGAEISSLYLDANESASLSTECCVIHVRPLLKELIIAALEMGDQCDWDGPGGRLFRTLHDQLSAAESEPVYLPLPTDQRLLKICTHLQAHPEDNRTIEQWSETVGASIRTLQRLFKKETKLSFQGWRQQLRVQIAQQRLAEDGVTITQVAGDLGYESSSAFIAMFKQNLGMSPGEFMKAIRCPKPSTSNLL</sequence>
<feature type="domain" description="HTH araC/xylS-type" evidence="6">
    <location>
        <begin position="170"/>
        <end position="268"/>
    </location>
</feature>
<dbReference type="InterPro" id="IPR009057">
    <property type="entry name" value="Homeodomain-like_sf"/>
</dbReference>
<dbReference type="FunFam" id="1.10.10.60:FF:000132">
    <property type="entry name" value="AraC family transcriptional regulator"/>
    <property type="match status" value="1"/>
</dbReference>
<dbReference type="SUPFAM" id="SSF46689">
    <property type="entry name" value="Homeodomain-like"/>
    <property type="match status" value="1"/>
</dbReference>